<protein>
    <recommendedName>
        <fullName evidence="8">Galactose oxidase</fullName>
    </recommendedName>
</protein>
<keyword evidence="2" id="KW-0408">Iron</keyword>
<feature type="transmembrane region" description="Helical" evidence="4">
    <location>
        <begin position="467"/>
        <end position="492"/>
    </location>
</feature>
<evidence type="ECO:0008006" key="8">
    <source>
        <dbReference type="Google" id="ProtNLM"/>
    </source>
</evidence>
<gene>
    <name evidence="6" type="ORF">M421DRAFT_98183</name>
</gene>
<dbReference type="RefSeq" id="XP_033453266.1">
    <property type="nucleotide sequence ID" value="XM_033598585.1"/>
</dbReference>
<sequence length="644" mass="70272">MLLLSILGSLVVLVIAQESIQNPLESFCRRYQHQTCVIDSKLYVDGGLAYYGKSVAASSHPERNTWLLWNDLSSLSSGLPPQYKNLTKGPDIPTVSGGVLWPDRVNKLFYLFGGAYDLGSQVKDFTNLWFFDTIYNTWNKTEYDGSQADVAYPYFGASTVTDEGIAYYYGGYLSKSSVLNWQGDKMMLRGLLSYDMNKNLWKNRTYDPIRRAEGSLQYLPASDRGMLVYIGGLETSISGVVNYQIQLFDLSINKWYTQTATGNVPQARRSFCSGVVWAEDYSSYSIYIYGGIGSKDTALGDLHVLSIPSFTWSSLYPDPQVKDFPGGKAWSSCNVIQNSQMIVMGGDWTNPSKIACDVPDGWGQHGVLLGQEGFELPGNNKWWSGLKSNISTYNVPGNIVSVIGGGPEGKATATAPAAGWQTSDLANYFRTTYAANQRSATRLVPGSSSSTSTAQSNPTDPPSKTSVGAIAGGVVGGVVGLVCVIALAWCCLRHRHRQTPGSQTTPHVSSDARGLQQDSAAAANEKYIATPTTASYPSTFPSPHPHMPTYSPQVSPPPPSWSELHTPSTHYEGSPPMPQQAWASYDMPVQYVNQQQYYPPPTELSQTPSKHAHMASAELPSIRSPANEVAEMPEIRSPVPKRGL</sequence>
<evidence type="ECO:0000256" key="4">
    <source>
        <dbReference type="SAM" id="Phobius"/>
    </source>
</evidence>
<name>A0A6A5S155_9PLEO</name>
<dbReference type="EMBL" id="ML978958">
    <property type="protein sequence ID" value="KAF1933018.1"/>
    <property type="molecule type" value="Genomic_DNA"/>
</dbReference>
<keyword evidence="5" id="KW-0732">Signal</keyword>
<evidence type="ECO:0000256" key="1">
    <source>
        <dbReference type="ARBA" id="ARBA00022737"/>
    </source>
</evidence>
<feature type="region of interest" description="Disordered" evidence="3">
    <location>
        <begin position="497"/>
        <end position="519"/>
    </location>
</feature>
<dbReference type="Pfam" id="PF24681">
    <property type="entry name" value="Kelch_KLHDC2_KLHL20_DRC7"/>
    <property type="match status" value="1"/>
</dbReference>
<organism evidence="6 7">
    <name type="scientific">Didymella exigua CBS 183.55</name>
    <dbReference type="NCBI Taxonomy" id="1150837"/>
    <lineage>
        <taxon>Eukaryota</taxon>
        <taxon>Fungi</taxon>
        <taxon>Dikarya</taxon>
        <taxon>Ascomycota</taxon>
        <taxon>Pezizomycotina</taxon>
        <taxon>Dothideomycetes</taxon>
        <taxon>Pleosporomycetidae</taxon>
        <taxon>Pleosporales</taxon>
        <taxon>Pleosporineae</taxon>
        <taxon>Didymellaceae</taxon>
        <taxon>Didymella</taxon>
    </lineage>
</organism>
<dbReference type="GeneID" id="54356252"/>
<dbReference type="PANTHER" id="PTHR47435:SF4">
    <property type="entry name" value="KELCH REPEAT PROTEIN (AFU_ORTHOLOGUE AFUA_5G12780)"/>
    <property type="match status" value="1"/>
</dbReference>
<dbReference type="InterPro" id="IPR011043">
    <property type="entry name" value="Gal_Oxase/kelch_b-propeller"/>
</dbReference>
<evidence type="ECO:0000313" key="6">
    <source>
        <dbReference type="EMBL" id="KAF1933018.1"/>
    </source>
</evidence>
<feature type="chain" id="PRO_5025490525" description="Galactose oxidase" evidence="5">
    <location>
        <begin position="17"/>
        <end position="644"/>
    </location>
</feature>
<keyword evidence="1" id="KW-0677">Repeat</keyword>
<feature type="compositionally biased region" description="Polar residues" evidence="3">
    <location>
        <begin position="499"/>
        <end position="508"/>
    </location>
</feature>
<keyword evidence="4" id="KW-0472">Membrane</keyword>
<dbReference type="AlphaFoldDB" id="A0A6A5S155"/>
<accession>A0A6A5S155</accession>
<dbReference type="Proteomes" id="UP000800082">
    <property type="component" value="Unassembled WGS sequence"/>
</dbReference>
<feature type="compositionally biased region" description="Polar residues" evidence="3">
    <location>
        <begin position="454"/>
        <end position="465"/>
    </location>
</feature>
<dbReference type="OrthoDB" id="10251809at2759"/>
<keyword evidence="4" id="KW-0812">Transmembrane</keyword>
<evidence type="ECO:0000256" key="5">
    <source>
        <dbReference type="SAM" id="SignalP"/>
    </source>
</evidence>
<feature type="region of interest" description="Disordered" evidence="3">
    <location>
        <begin position="532"/>
        <end position="579"/>
    </location>
</feature>
<feature type="region of interest" description="Disordered" evidence="3">
    <location>
        <begin position="439"/>
        <end position="465"/>
    </location>
</feature>
<keyword evidence="4" id="KW-1133">Transmembrane helix</keyword>
<dbReference type="GO" id="GO:0019760">
    <property type="term" value="P:glucosinolate metabolic process"/>
    <property type="evidence" value="ECO:0007669"/>
    <property type="project" value="UniProtKB-ARBA"/>
</dbReference>
<dbReference type="Gene3D" id="2.120.10.80">
    <property type="entry name" value="Kelch-type beta propeller"/>
    <property type="match status" value="2"/>
</dbReference>
<reference evidence="6" key="1">
    <citation type="journal article" date="2020" name="Stud. Mycol.">
        <title>101 Dothideomycetes genomes: a test case for predicting lifestyles and emergence of pathogens.</title>
        <authorList>
            <person name="Haridas S."/>
            <person name="Albert R."/>
            <person name="Binder M."/>
            <person name="Bloem J."/>
            <person name="Labutti K."/>
            <person name="Salamov A."/>
            <person name="Andreopoulos B."/>
            <person name="Baker S."/>
            <person name="Barry K."/>
            <person name="Bills G."/>
            <person name="Bluhm B."/>
            <person name="Cannon C."/>
            <person name="Castanera R."/>
            <person name="Culley D."/>
            <person name="Daum C."/>
            <person name="Ezra D."/>
            <person name="Gonzalez J."/>
            <person name="Henrissat B."/>
            <person name="Kuo A."/>
            <person name="Liang C."/>
            <person name="Lipzen A."/>
            <person name="Lutzoni F."/>
            <person name="Magnuson J."/>
            <person name="Mondo S."/>
            <person name="Nolan M."/>
            <person name="Ohm R."/>
            <person name="Pangilinan J."/>
            <person name="Park H.-J."/>
            <person name="Ramirez L."/>
            <person name="Alfaro M."/>
            <person name="Sun H."/>
            <person name="Tritt A."/>
            <person name="Yoshinaga Y."/>
            <person name="Zwiers L.-H."/>
            <person name="Turgeon B."/>
            <person name="Goodwin S."/>
            <person name="Spatafora J."/>
            <person name="Crous P."/>
            <person name="Grigoriev I."/>
        </authorList>
    </citation>
    <scope>NUCLEOTIDE SEQUENCE</scope>
    <source>
        <strain evidence="6">CBS 183.55</strain>
    </source>
</reference>
<dbReference type="InterPro" id="IPR015915">
    <property type="entry name" value="Kelch-typ_b-propeller"/>
</dbReference>
<keyword evidence="7" id="KW-1185">Reference proteome</keyword>
<evidence type="ECO:0000256" key="3">
    <source>
        <dbReference type="SAM" id="MobiDB-lite"/>
    </source>
</evidence>
<feature type="signal peptide" evidence="5">
    <location>
        <begin position="1"/>
        <end position="16"/>
    </location>
</feature>
<dbReference type="SUPFAM" id="SSF50965">
    <property type="entry name" value="Galactose oxidase, central domain"/>
    <property type="match status" value="1"/>
</dbReference>
<evidence type="ECO:0000313" key="7">
    <source>
        <dbReference type="Proteomes" id="UP000800082"/>
    </source>
</evidence>
<evidence type="ECO:0000256" key="2">
    <source>
        <dbReference type="ARBA" id="ARBA00023004"/>
    </source>
</evidence>
<dbReference type="PANTHER" id="PTHR47435">
    <property type="entry name" value="KELCH REPEAT PROTEIN (AFU_ORTHOLOGUE AFUA_5G12780)"/>
    <property type="match status" value="1"/>
</dbReference>
<proteinExistence type="predicted"/>
<feature type="region of interest" description="Disordered" evidence="3">
    <location>
        <begin position="599"/>
        <end position="644"/>
    </location>
</feature>